<accession>A0A1G9TRR8</accession>
<gene>
    <name evidence="1" type="ORF">SAMN04489726_1953</name>
</gene>
<organism evidence="1 2">
    <name type="scientific">Allokutzneria albata</name>
    <name type="common">Kibdelosporangium albatum</name>
    <dbReference type="NCBI Taxonomy" id="211114"/>
    <lineage>
        <taxon>Bacteria</taxon>
        <taxon>Bacillati</taxon>
        <taxon>Actinomycetota</taxon>
        <taxon>Actinomycetes</taxon>
        <taxon>Pseudonocardiales</taxon>
        <taxon>Pseudonocardiaceae</taxon>
        <taxon>Allokutzneria</taxon>
    </lineage>
</organism>
<evidence type="ECO:0000313" key="2">
    <source>
        <dbReference type="Proteomes" id="UP000183376"/>
    </source>
</evidence>
<dbReference type="AlphaFoldDB" id="A0A1G9TRR8"/>
<dbReference type="EMBL" id="LT629701">
    <property type="protein sequence ID" value="SDM50321.1"/>
    <property type="molecule type" value="Genomic_DNA"/>
</dbReference>
<evidence type="ECO:0000313" key="1">
    <source>
        <dbReference type="EMBL" id="SDM50321.1"/>
    </source>
</evidence>
<dbReference type="Proteomes" id="UP000183376">
    <property type="component" value="Chromosome I"/>
</dbReference>
<name>A0A1G9TRR8_ALLAB</name>
<protein>
    <submittedName>
        <fullName evidence="1">Uncharacterized protein</fullName>
    </submittedName>
</protein>
<proteinExistence type="predicted"/>
<sequence length="75" mass="8449">MRTPAGQDLREVVAGGAWRRVLTDPVTGQCRHHHRMKHESNCTCENLPAVGRFWTTPRGRGYETELEPIAEPAPL</sequence>
<keyword evidence="2" id="KW-1185">Reference proteome</keyword>
<reference evidence="1 2" key="1">
    <citation type="submission" date="2016-10" db="EMBL/GenBank/DDBJ databases">
        <authorList>
            <person name="de Groot N.N."/>
        </authorList>
    </citation>
    <scope>NUCLEOTIDE SEQUENCE [LARGE SCALE GENOMIC DNA]</scope>
    <source>
        <strain evidence="1 2">DSM 44149</strain>
    </source>
</reference>